<evidence type="ECO:0000313" key="2">
    <source>
        <dbReference type="EMBL" id="URE39179.1"/>
    </source>
</evidence>
<dbReference type="Proteomes" id="UP001055439">
    <property type="component" value="Chromosome 8"/>
</dbReference>
<feature type="compositionally biased region" description="Low complexity" evidence="1">
    <location>
        <begin position="42"/>
        <end position="53"/>
    </location>
</feature>
<dbReference type="AlphaFoldDB" id="A0A9E7HRG0"/>
<proteinExistence type="predicted"/>
<evidence type="ECO:0000256" key="1">
    <source>
        <dbReference type="SAM" id="MobiDB-lite"/>
    </source>
</evidence>
<keyword evidence="3" id="KW-1185">Reference proteome</keyword>
<dbReference type="EMBL" id="CP097510">
    <property type="protein sequence ID" value="URE39179.1"/>
    <property type="molecule type" value="Genomic_DNA"/>
</dbReference>
<feature type="region of interest" description="Disordered" evidence="1">
    <location>
        <begin position="1"/>
        <end position="61"/>
    </location>
</feature>
<dbReference type="OrthoDB" id="10523473at2759"/>
<sequence>MAPRRNRARLDEARKHLCPCSSAVQSPHGGPPAATSEPPGQSDTPRPSSTPPTQEAPSSQETFSVLVRLGKQSFEFAHIADSDQLEKMKLDCSEEAMEQIIYLSKALEVLFHDYSFDMKHLAWKFKRELGVRGKEQSIRVAV</sequence>
<name>A0A9E7HRG0_9LILI</name>
<protein>
    <submittedName>
        <fullName evidence="2">Uncharacterized protein</fullName>
    </submittedName>
</protein>
<evidence type="ECO:0000313" key="3">
    <source>
        <dbReference type="Proteomes" id="UP001055439"/>
    </source>
</evidence>
<organism evidence="2 3">
    <name type="scientific">Musa troglodytarum</name>
    <name type="common">fe'i banana</name>
    <dbReference type="NCBI Taxonomy" id="320322"/>
    <lineage>
        <taxon>Eukaryota</taxon>
        <taxon>Viridiplantae</taxon>
        <taxon>Streptophyta</taxon>
        <taxon>Embryophyta</taxon>
        <taxon>Tracheophyta</taxon>
        <taxon>Spermatophyta</taxon>
        <taxon>Magnoliopsida</taxon>
        <taxon>Liliopsida</taxon>
        <taxon>Zingiberales</taxon>
        <taxon>Musaceae</taxon>
        <taxon>Musa</taxon>
    </lineage>
</organism>
<accession>A0A9E7HRG0</accession>
<reference evidence="2" key="1">
    <citation type="submission" date="2022-05" db="EMBL/GenBank/DDBJ databases">
        <title>The Musa troglodytarum L. genome provides insights into the mechanism of non-climacteric behaviour and enrichment of carotenoids.</title>
        <authorList>
            <person name="Wang J."/>
        </authorList>
    </citation>
    <scope>NUCLEOTIDE SEQUENCE</scope>
    <source>
        <tissue evidence="2">Leaf</tissue>
    </source>
</reference>
<gene>
    <name evidence="2" type="ORF">MUK42_32866</name>
</gene>